<keyword evidence="2" id="KW-0472">Membrane</keyword>
<evidence type="ECO:0000259" key="3">
    <source>
        <dbReference type="Pfam" id="PF13717"/>
    </source>
</evidence>
<protein>
    <recommendedName>
        <fullName evidence="3">Zinc finger/thioredoxin putative domain-containing protein</fullName>
    </recommendedName>
</protein>
<evidence type="ECO:0000256" key="1">
    <source>
        <dbReference type="SAM" id="MobiDB-lite"/>
    </source>
</evidence>
<evidence type="ECO:0000313" key="4">
    <source>
        <dbReference type="EMBL" id="KUJ76431.1"/>
    </source>
</evidence>
<evidence type="ECO:0000313" key="5">
    <source>
        <dbReference type="Proteomes" id="UP000053791"/>
    </source>
</evidence>
<accession>A0A0X3TN26</accession>
<name>A0A0X3TN26_9RHOB</name>
<reference evidence="4 5" key="1">
    <citation type="submission" date="2015-12" db="EMBL/GenBank/DDBJ databases">
        <authorList>
            <person name="Shamseldin A."/>
            <person name="Moawad H."/>
            <person name="Abd El-Rahim W.M."/>
            <person name="Sadowsky M.J."/>
        </authorList>
    </citation>
    <scope>NUCLEOTIDE SEQUENCE [LARGE SCALE GENOMIC DNA]</scope>
    <source>
        <strain evidence="4 5">ZGT118</strain>
    </source>
</reference>
<sequence length="256" mass="27684">MRLTCPKCGAQYEVPDEVIPEGGRDVQCSNCDNTWFQKRAGETAETPPPEASETRPTHVEAQVAAKPPAAKPAPRKPEMAGQAARPGDVAERPRTPPAAERSVDPNVASILREEAAREAELRAREAGNLESQPDLGLEAPASAEPVRKPEQPADERARETRRGALPDIEEINATLRSEVAAEQADRDKQPQRKPDGFMRGFALIVILGVVLILLYSNAQQIGEAVPQADPALASYVALIDQARIWLEAQAAAIMQP</sequence>
<dbReference type="Proteomes" id="UP000053791">
    <property type="component" value="Unassembled WGS sequence"/>
</dbReference>
<dbReference type="InterPro" id="IPR011723">
    <property type="entry name" value="Znf/thioredoxin_put"/>
</dbReference>
<dbReference type="NCBIfam" id="TIGR02098">
    <property type="entry name" value="MJ0042_CXXC"/>
    <property type="match status" value="1"/>
</dbReference>
<dbReference type="RefSeq" id="WP_068348261.1">
    <property type="nucleotide sequence ID" value="NZ_LQBQ01000035.1"/>
</dbReference>
<keyword evidence="2" id="KW-1133">Transmembrane helix</keyword>
<gene>
    <name evidence="4" type="ORF">AVO45_11575</name>
</gene>
<dbReference type="AlphaFoldDB" id="A0A0X3TN26"/>
<evidence type="ECO:0000256" key="2">
    <source>
        <dbReference type="SAM" id="Phobius"/>
    </source>
</evidence>
<dbReference type="OrthoDB" id="7159357at2"/>
<feature type="compositionally biased region" description="Basic and acidic residues" evidence="1">
    <location>
        <begin position="145"/>
        <end position="162"/>
    </location>
</feature>
<organism evidence="4 5">
    <name type="scientific">Ruegeria marisrubri</name>
    <dbReference type="NCBI Taxonomy" id="1685379"/>
    <lineage>
        <taxon>Bacteria</taxon>
        <taxon>Pseudomonadati</taxon>
        <taxon>Pseudomonadota</taxon>
        <taxon>Alphaproteobacteria</taxon>
        <taxon>Rhodobacterales</taxon>
        <taxon>Roseobacteraceae</taxon>
        <taxon>Ruegeria</taxon>
    </lineage>
</organism>
<dbReference type="Pfam" id="PF13717">
    <property type="entry name" value="Zn_ribbon_4"/>
    <property type="match status" value="1"/>
</dbReference>
<feature type="domain" description="Zinc finger/thioredoxin putative" evidence="3">
    <location>
        <begin position="1"/>
        <end position="36"/>
    </location>
</feature>
<proteinExistence type="predicted"/>
<comment type="caution">
    <text evidence="4">The sequence shown here is derived from an EMBL/GenBank/DDBJ whole genome shotgun (WGS) entry which is preliminary data.</text>
</comment>
<keyword evidence="5" id="KW-1185">Reference proteome</keyword>
<feature type="region of interest" description="Disordered" evidence="1">
    <location>
        <begin position="39"/>
        <end position="162"/>
    </location>
</feature>
<keyword evidence="2" id="KW-0812">Transmembrane</keyword>
<feature type="transmembrane region" description="Helical" evidence="2">
    <location>
        <begin position="196"/>
        <end position="215"/>
    </location>
</feature>
<dbReference type="EMBL" id="LQBQ01000035">
    <property type="protein sequence ID" value="KUJ76431.1"/>
    <property type="molecule type" value="Genomic_DNA"/>
</dbReference>
<dbReference type="STRING" id="1685379.AVO45_11575"/>
<feature type="compositionally biased region" description="Basic and acidic residues" evidence="1">
    <location>
        <begin position="111"/>
        <end position="127"/>
    </location>
</feature>